<sequence length="123" mass="12894">MGQRGESLSAGERQLVALVRSALADPAFLVLDEATSAVDPQTELRATRALEVLLDGRTSVTIAHRLSTAENADRVLVFDAGRLVEDGSHAQLVEAGGVYSRLHASWVAQASLGAVTPTGTMTP</sequence>
<dbReference type="Proteomes" id="UP001501057">
    <property type="component" value="Unassembled WGS sequence"/>
</dbReference>
<feature type="domain" description="ABC transporter" evidence="1">
    <location>
        <begin position="3"/>
        <end position="36"/>
    </location>
</feature>
<dbReference type="InterPro" id="IPR027417">
    <property type="entry name" value="P-loop_NTPase"/>
</dbReference>
<dbReference type="InterPro" id="IPR039421">
    <property type="entry name" value="Type_1_exporter"/>
</dbReference>
<organism evidence="2 3">
    <name type="scientific">Aeromicrobium alkaliterrae</name>
    <dbReference type="NCBI Taxonomy" id="302168"/>
    <lineage>
        <taxon>Bacteria</taxon>
        <taxon>Bacillati</taxon>
        <taxon>Actinomycetota</taxon>
        <taxon>Actinomycetes</taxon>
        <taxon>Propionibacteriales</taxon>
        <taxon>Nocardioidaceae</taxon>
        <taxon>Aeromicrobium</taxon>
    </lineage>
</organism>
<dbReference type="Gene3D" id="3.40.50.300">
    <property type="entry name" value="P-loop containing nucleotide triphosphate hydrolases"/>
    <property type="match status" value="1"/>
</dbReference>
<protein>
    <recommendedName>
        <fullName evidence="1">ABC transporter domain-containing protein</fullName>
    </recommendedName>
</protein>
<dbReference type="SUPFAM" id="SSF52540">
    <property type="entry name" value="P-loop containing nucleoside triphosphate hydrolases"/>
    <property type="match status" value="1"/>
</dbReference>
<evidence type="ECO:0000313" key="3">
    <source>
        <dbReference type="Proteomes" id="UP001501057"/>
    </source>
</evidence>
<reference evidence="2 3" key="1">
    <citation type="journal article" date="2019" name="Int. J. Syst. Evol. Microbiol.">
        <title>The Global Catalogue of Microorganisms (GCM) 10K type strain sequencing project: providing services to taxonomists for standard genome sequencing and annotation.</title>
        <authorList>
            <consortium name="The Broad Institute Genomics Platform"/>
            <consortium name="The Broad Institute Genome Sequencing Center for Infectious Disease"/>
            <person name="Wu L."/>
            <person name="Ma J."/>
        </authorList>
    </citation>
    <scope>NUCLEOTIDE SEQUENCE [LARGE SCALE GENOMIC DNA]</scope>
    <source>
        <strain evidence="2 3">JCM 13518</strain>
    </source>
</reference>
<proteinExistence type="predicted"/>
<dbReference type="PANTHER" id="PTHR24221:SF654">
    <property type="entry name" value="ATP-BINDING CASSETTE SUB-FAMILY B MEMBER 6"/>
    <property type="match status" value="1"/>
</dbReference>
<dbReference type="InterPro" id="IPR003439">
    <property type="entry name" value="ABC_transporter-like_ATP-bd"/>
</dbReference>
<dbReference type="Pfam" id="PF00005">
    <property type="entry name" value="ABC_tran"/>
    <property type="match status" value="1"/>
</dbReference>
<keyword evidence="3" id="KW-1185">Reference proteome</keyword>
<gene>
    <name evidence="2" type="ORF">GCM10009710_12130</name>
</gene>
<evidence type="ECO:0000313" key="2">
    <source>
        <dbReference type="EMBL" id="GAA1732953.1"/>
    </source>
</evidence>
<name>A0ABN2JMW4_9ACTN</name>
<dbReference type="EMBL" id="BAAAME010000002">
    <property type="protein sequence ID" value="GAA1732953.1"/>
    <property type="molecule type" value="Genomic_DNA"/>
</dbReference>
<dbReference type="PANTHER" id="PTHR24221">
    <property type="entry name" value="ATP-BINDING CASSETTE SUB-FAMILY B"/>
    <property type="match status" value="1"/>
</dbReference>
<evidence type="ECO:0000259" key="1">
    <source>
        <dbReference type="Pfam" id="PF00005"/>
    </source>
</evidence>
<accession>A0ABN2JMW4</accession>
<comment type="caution">
    <text evidence="2">The sequence shown here is derived from an EMBL/GenBank/DDBJ whole genome shotgun (WGS) entry which is preliminary data.</text>
</comment>